<dbReference type="EC" id="4.2.1.45" evidence="4"/>
<reference evidence="4 5" key="1">
    <citation type="submission" date="2019-06" db="EMBL/GenBank/DDBJ databases">
        <title>Genome organization and adaptive potential of archetypical organophosphate degarding Sphingobium fuliginis ATCC 27551.</title>
        <authorList>
            <person name="Sarwar A."/>
            <person name="Parthasarathy S."/>
            <person name="Singh C."/>
            <person name="Siddavattam D."/>
        </authorList>
    </citation>
    <scope>NUCLEOTIDE SEQUENCE [LARGE SCALE GENOMIC DNA]</scope>
    <source>
        <strain evidence="4 5">ATCC 27551</strain>
    </source>
</reference>
<comment type="similarity">
    <text evidence="2">Belongs to the NAD(P)-dependent epimerase/dehydratase family.</text>
</comment>
<evidence type="ECO:0000313" key="4">
    <source>
        <dbReference type="EMBL" id="QDC39197.1"/>
    </source>
</evidence>
<dbReference type="AlphaFoldDB" id="A0A5B8CLG2"/>
<dbReference type="InterPro" id="IPR013445">
    <property type="entry name" value="CDP_4_6_deHydtase"/>
</dbReference>
<sequence>MVNPSARFWSGKKVLLTGHTGFKGAWLYLWLQSLGAQVHGLSLTPETTPNLSVLSGIAADETGSTLGDIRDKALLDRVMEREQPEIVLHLAAQALVRRSYIDPIESFSTNVIGTLQILDAASRCASVQAVLVVTTDKCYENREWLWPYREDEALGGHDPYSASKACAEIATAAWRSSLIDMPAYQCRQRPLAIATARAGNVFGGGDWAVDRLVPDFFRTLAAGQELIIRNPAARRPWQHVLEPLAGYLLLAEHLWDGNAQEAWNFGPPMDDVRPVSYIVDRLFGVENGNRKWRLADGHQPHEANFLALDASKARAQLKWRPRLPLAEALDWTHDWYLRQARNENATELTLEQIARYTARADAAPA</sequence>
<dbReference type="InterPro" id="IPR036291">
    <property type="entry name" value="NAD(P)-bd_dom_sf"/>
</dbReference>
<dbReference type="GO" id="GO:0047733">
    <property type="term" value="F:CDP-glucose 4,6-dehydratase activity"/>
    <property type="evidence" value="ECO:0007669"/>
    <property type="project" value="UniProtKB-EC"/>
</dbReference>
<feature type="domain" description="NAD-dependent epimerase/dehydratase" evidence="3">
    <location>
        <begin position="14"/>
        <end position="266"/>
    </location>
</feature>
<dbReference type="Gene3D" id="3.40.50.720">
    <property type="entry name" value="NAD(P)-binding Rossmann-like Domain"/>
    <property type="match status" value="1"/>
</dbReference>
<comment type="pathway">
    <text evidence="1">Bacterial outer membrane biogenesis; LPS O-antigen biosynthesis.</text>
</comment>
<dbReference type="Pfam" id="PF01370">
    <property type="entry name" value="Epimerase"/>
    <property type="match status" value="1"/>
</dbReference>
<evidence type="ECO:0000256" key="1">
    <source>
        <dbReference type="ARBA" id="ARBA00005125"/>
    </source>
</evidence>
<dbReference type="Gene3D" id="3.90.25.10">
    <property type="entry name" value="UDP-galactose 4-epimerase, domain 1"/>
    <property type="match status" value="1"/>
</dbReference>
<accession>A0A5B8CLG2</accession>
<evidence type="ECO:0000256" key="2">
    <source>
        <dbReference type="ARBA" id="ARBA00007637"/>
    </source>
</evidence>
<evidence type="ECO:0000313" key="5">
    <source>
        <dbReference type="Proteomes" id="UP000311469"/>
    </source>
</evidence>
<keyword evidence="4" id="KW-0456">Lyase</keyword>
<dbReference type="Proteomes" id="UP000311469">
    <property type="component" value="Chromosome cSF1"/>
</dbReference>
<protein>
    <submittedName>
        <fullName evidence="4">CDP-glucose 4,6-dehydratase</fullName>
        <ecNumber evidence="4">4.2.1.45</ecNumber>
    </submittedName>
</protein>
<dbReference type="SUPFAM" id="SSF51735">
    <property type="entry name" value="NAD(P)-binding Rossmann-fold domains"/>
    <property type="match status" value="1"/>
</dbReference>
<proteinExistence type="inferred from homology"/>
<dbReference type="InterPro" id="IPR001509">
    <property type="entry name" value="Epimerase_deHydtase"/>
</dbReference>
<dbReference type="EMBL" id="CP041016">
    <property type="protein sequence ID" value="QDC39197.1"/>
    <property type="molecule type" value="Genomic_DNA"/>
</dbReference>
<evidence type="ECO:0000259" key="3">
    <source>
        <dbReference type="Pfam" id="PF01370"/>
    </source>
</evidence>
<organism evidence="4 5">
    <name type="scientific">Sphingobium fuliginis ATCC 27551</name>
    <dbReference type="NCBI Taxonomy" id="1208342"/>
    <lineage>
        <taxon>Bacteria</taxon>
        <taxon>Pseudomonadati</taxon>
        <taxon>Pseudomonadota</taxon>
        <taxon>Alphaproteobacteria</taxon>
        <taxon>Sphingomonadales</taxon>
        <taxon>Sphingomonadaceae</taxon>
        <taxon>Sphingobium</taxon>
    </lineage>
</organism>
<dbReference type="KEGG" id="sufl:FIL70_13455"/>
<dbReference type="NCBIfam" id="TIGR02622">
    <property type="entry name" value="CDP_4_6_dhtase"/>
    <property type="match status" value="1"/>
</dbReference>
<name>A0A5B8CLG2_SPHSA</name>
<dbReference type="PANTHER" id="PTHR43000">
    <property type="entry name" value="DTDP-D-GLUCOSE 4,6-DEHYDRATASE-RELATED"/>
    <property type="match status" value="1"/>
</dbReference>
<gene>
    <name evidence="4" type="primary">rfbG</name>
    <name evidence="4" type="ORF">FIL70_13455</name>
</gene>